<protein>
    <recommendedName>
        <fullName evidence="1">SAV-6107-like HEPN domain-containing protein</fullName>
    </recommendedName>
</protein>
<feature type="domain" description="SAV-6107-like HEPN" evidence="1">
    <location>
        <begin position="53"/>
        <end position="143"/>
    </location>
</feature>
<dbReference type="OrthoDB" id="4421226at2"/>
<dbReference type="PATRIC" id="fig|1544413.3.peg.980"/>
<dbReference type="STRING" id="1544413.Clow_00976"/>
<dbReference type="Proteomes" id="UP000050488">
    <property type="component" value="Unassembled WGS sequence"/>
</dbReference>
<reference evidence="2 3" key="1">
    <citation type="submission" date="2015-10" db="EMBL/GenBank/DDBJ databases">
        <title>Corynebacteirum lowii and Corynebacterium oculi species nova, derived from human clinical disease and and emended description of Corynebacterium mastiditis.</title>
        <authorList>
            <person name="Bernard K."/>
            <person name="Pacheco A.L."/>
            <person name="Mcdougall C."/>
            <person name="Burtx T."/>
            <person name="Weibe D."/>
            <person name="Tyler S."/>
            <person name="Olson A.B."/>
            <person name="Cnockaert M."/>
            <person name="Eguchi H."/>
            <person name="Kuwahara T."/>
            <person name="Nakayama-Imaohji H."/>
            <person name="Boudewijins M."/>
            <person name="Van Hoecke F."/>
            <person name="Bernier A.-M."/>
            <person name="Vandamme P."/>
        </authorList>
    </citation>
    <scope>NUCLEOTIDE SEQUENCE [LARGE SCALE GENOMIC DNA]</scope>
    <source>
        <strain evidence="2 3">NML 130206</strain>
    </source>
</reference>
<organism evidence="2 3">
    <name type="scientific">Corynebacterium lowii</name>
    <dbReference type="NCBI Taxonomy" id="1544413"/>
    <lineage>
        <taxon>Bacteria</taxon>
        <taxon>Bacillati</taxon>
        <taxon>Actinomycetota</taxon>
        <taxon>Actinomycetes</taxon>
        <taxon>Mycobacteriales</taxon>
        <taxon>Corynebacteriaceae</taxon>
        <taxon>Corynebacterium</taxon>
    </lineage>
</organism>
<sequence length="153" mass="16637">MVQVISATALQAYRESRGGARRSRRSEVSPEAFLVKAGALLDRARAERQRGQGDEAFEFAYRCALRVAGAVIASSPVGKRRRLPTGAWARLRLVDVRGGDWADEFEAFSRLRSRLNSGLESGVEERVVDSLLALASEFLDEVEAAVESAIAAA</sequence>
<dbReference type="AlphaFoldDB" id="A0A0Q0U455"/>
<keyword evidence="3" id="KW-1185">Reference proteome</keyword>
<name>A0A0Q0U455_9CORY</name>
<evidence type="ECO:0000313" key="2">
    <source>
        <dbReference type="EMBL" id="KQB86768.1"/>
    </source>
</evidence>
<evidence type="ECO:0000313" key="3">
    <source>
        <dbReference type="Proteomes" id="UP000050488"/>
    </source>
</evidence>
<gene>
    <name evidence="2" type="ORF">Clow_00976</name>
</gene>
<dbReference type="Pfam" id="PF18726">
    <property type="entry name" value="HEPN_SAV_6107"/>
    <property type="match status" value="1"/>
</dbReference>
<dbReference type="InterPro" id="IPR040891">
    <property type="entry name" value="HEPN_SAV_6107"/>
</dbReference>
<accession>A0A0Q0U455</accession>
<evidence type="ECO:0000259" key="1">
    <source>
        <dbReference type="Pfam" id="PF18726"/>
    </source>
</evidence>
<proteinExistence type="predicted"/>
<comment type="caution">
    <text evidence="2">The sequence shown here is derived from an EMBL/GenBank/DDBJ whole genome shotgun (WGS) entry which is preliminary data.</text>
</comment>
<dbReference type="EMBL" id="LKEV01000002">
    <property type="protein sequence ID" value="KQB86768.1"/>
    <property type="molecule type" value="Genomic_DNA"/>
</dbReference>
<dbReference type="RefSeq" id="WP_055177020.1">
    <property type="nucleotide sequence ID" value="NZ_JAUSQY010000001.1"/>
</dbReference>